<organism evidence="2 3">
    <name type="scientific">Paraburkholderia humisilvae</name>
    <dbReference type="NCBI Taxonomy" id="627669"/>
    <lineage>
        <taxon>Bacteria</taxon>
        <taxon>Pseudomonadati</taxon>
        <taxon>Pseudomonadota</taxon>
        <taxon>Betaproteobacteria</taxon>
        <taxon>Burkholderiales</taxon>
        <taxon>Burkholderiaceae</taxon>
        <taxon>Paraburkholderia</taxon>
    </lineage>
</organism>
<dbReference type="Proteomes" id="UP000494363">
    <property type="component" value="Unassembled WGS sequence"/>
</dbReference>
<evidence type="ECO:0008006" key="4">
    <source>
        <dbReference type="Google" id="ProtNLM"/>
    </source>
</evidence>
<dbReference type="EMBL" id="CADIKH010000044">
    <property type="protein sequence ID" value="CAB3770080.1"/>
    <property type="molecule type" value="Genomic_DNA"/>
</dbReference>
<dbReference type="RefSeq" id="WP_175231419.1">
    <property type="nucleotide sequence ID" value="NZ_CADIKH010000044.1"/>
</dbReference>
<gene>
    <name evidence="2" type="ORF">LMG29542_06259</name>
</gene>
<name>A0A6J5EU58_9BURK</name>
<evidence type="ECO:0000313" key="2">
    <source>
        <dbReference type="EMBL" id="CAB3770080.1"/>
    </source>
</evidence>
<keyword evidence="1" id="KW-0732">Signal</keyword>
<dbReference type="AlphaFoldDB" id="A0A6J5EU58"/>
<sequence length="100" mass="10733">MKAAIVRLMPLALMAASSFAFASTHLTPQECNSYPFKPANGAPTKADVNRELAELESLGYRPALDNYSPDISNARNRLNAEYAKDCLPARTSASNPSTTG</sequence>
<reference evidence="2 3" key="1">
    <citation type="submission" date="2020-04" db="EMBL/GenBank/DDBJ databases">
        <authorList>
            <person name="De Canck E."/>
        </authorList>
    </citation>
    <scope>NUCLEOTIDE SEQUENCE [LARGE SCALE GENOMIC DNA]</scope>
    <source>
        <strain evidence="2 3">LMG 29542</strain>
    </source>
</reference>
<feature type="chain" id="PRO_5027107674" description="DUF4148 domain-containing protein" evidence="1">
    <location>
        <begin position="23"/>
        <end position="100"/>
    </location>
</feature>
<dbReference type="Pfam" id="PF13663">
    <property type="entry name" value="DUF4148"/>
    <property type="match status" value="1"/>
</dbReference>
<keyword evidence="3" id="KW-1185">Reference proteome</keyword>
<accession>A0A6J5EU58</accession>
<feature type="signal peptide" evidence="1">
    <location>
        <begin position="1"/>
        <end position="22"/>
    </location>
</feature>
<dbReference type="InterPro" id="IPR025421">
    <property type="entry name" value="DUF4148"/>
</dbReference>
<proteinExistence type="predicted"/>
<evidence type="ECO:0000256" key="1">
    <source>
        <dbReference type="SAM" id="SignalP"/>
    </source>
</evidence>
<protein>
    <recommendedName>
        <fullName evidence="4">DUF4148 domain-containing protein</fullName>
    </recommendedName>
</protein>
<evidence type="ECO:0000313" key="3">
    <source>
        <dbReference type="Proteomes" id="UP000494363"/>
    </source>
</evidence>